<dbReference type="GO" id="GO:0008168">
    <property type="term" value="F:methyltransferase activity"/>
    <property type="evidence" value="ECO:0007669"/>
    <property type="project" value="UniProtKB-KW"/>
</dbReference>
<reference evidence="2 3" key="1">
    <citation type="journal article" date="2024" name="Microbiology">
        <title>Methylomarinum rosea sp. nov., a novel halophilic methanotrophic bacterium from the hypersaline Lake Elton.</title>
        <authorList>
            <person name="Suleimanov R.Z."/>
            <person name="Oshkin I.Y."/>
            <person name="Danilova O.V."/>
            <person name="Suzina N.E."/>
            <person name="Dedysh S.N."/>
        </authorList>
    </citation>
    <scope>NUCLEOTIDE SEQUENCE [LARGE SCALE GENOMIC DNA]</scope>
    <source>
        <strain evidence="2 3">Ch1-1</strain>
    </source>
</reference>
<keyword evidence="2" id="KW-0489">Methyltransferase</keyword>
<dbReference type="SUPFAM" id="SSF53335">
    <property type="entry name" value="S-adenosyl-L-methionine-dependent methyltransferases"/>
    <property type="match status" value="1"/>
</dbReference>
<evidence type="ECO:0000256" key="1">
    <source>
        <dbReference type="SAM" id="SignalP"/>
    </source>
</evidence>
<evidence type="ECO:0000313" key="2">
    <source>
        <dbReference type="EMBL" id="XBS21320.1"/>
    </source>
</evidence>
<evidence type="ECO:0000313" key="3">
    <source>
        <dbReference type="Proteomes" id="UP001225378"/>
    </source>
</evidence>
<dbReference type="InterPro" id="IPR016980">
    <property type="entry name" value="S-AdoMet-dep_MeTrfase_Alr7345"/>
</dbReference>
<dbReference type="KEGG" id="mech:Q9L42_004120"/>
<dbReference type="RefSeq" id="WP_349432018.1">
    <property type="nucleotide sequence ID" value="NZ_CP157743.1"/>
</dbReference>
<dbReference type="PIRSF" id="PIRSF031679">
    <property type="entry name" value="Mtase_Alr7345_prd"/>
    <property type="match status" value="1"/>
</dbReference>
<name>A0AAU7NWI8_9GAMM</name>
<feature type="signal peptide" evidence="1">
    <location>
        <begin position="1"/>
        <end position="20"/>
    </location>
</feature>
<sequence>MNKYLLALCFPLLFASIAGAQTPDGLQAAIDGERRSAANKARDQYRHPAETLTFFDVKDDMTVVEIWPGGGWYTEILAPYLKGRGQLYAAHFSAESTVPYFKKSLAAFKDKIAAEPEVYGELKLTVLQPPQKLTIAPEGSADRILTFRNVHNWMKSGQAETVFKAMYRALKPGGLLGVVEHRSPTYITQDPQAVSGYVREDYVIDLAEKAGFKLLDKAEINANPQDTGKHPKGVWTLPPTLRLGETQRNKYLAIGESDRMTLKFIKPDYQ</sequence>
<keyword evidence="1" id="KW-0732">Signal</keyword>
<organism evidence="2 3">
    <name type="scientific">Methylomarinum roseum</name>
    <dbReference type="NCBI Taxonomy" id="3067653"/>
    <lineage>
        <taxon>Bacteria</taxon>
        <taxon>Pseudomonadati</taxon>
        <taxon>Pseudomonadota</taxon>
        <taxon>Gammaproteobacteria</taxon>
        <taxon>Methylococcales</taxon>
        <taxon>Methylococcaceae</taxon>
        <taxon>Methylomarinum</taxon>
    </lineage>
</organism>
<gene>
    <name evidence="2" type="ORF">Q9L42_004120</name>
</gene>
<accession>A0AAU7NWI8</accession>
<keyword evidence="2" id="KW-0808">Transferase</keyword>
<keyword evidence="3" id="KW-1185">Reference proteome</keyword>
<dbReference type="InterPro" id="IPR029063">
    <property type="entry name" value="SAM-dependent_MTases_sf"/>
</dbReference>
<dbReference type="GO" id="GO:0032259">
    <property type="term" value="P:methylation"/>
    <property type="evidence" value="ECO:0007669"/>
    <property type="project" value="UniProtKB-KW"/>
</dbReference>
<protein>
    <submittedName>
        <fullName evidence="2">Methyltransferase</fullName>
    </submittedName>
</protein>
<dbReference type="EMBL" id="CP157743">
    <property type="protein sequence ID" value="XBS21320.1"/>
    <property type="molecule type" value="Genomic_DNA"/>
</dbReference>
<dbReference type="AlphaFoldDB" id="A0AAU7NWI8"/>
<dbReference type="Proteomes" id="UP001225378">
    <property type="component" value="Chromosome"/>
</dbReference>
<feature type="chain" id="PRO_5043324801" evidence="1">
    <location>
        <begin position="21"/>
        <end position="270"/>
    </location>
</feature>
<proteinExistence type="predicted"/>
<dbReference type="Gene3D" id="3.40.50.150">
    <property type="entry name" value="Vaccinia Virus protein VP39"/>
    <property type="match status" value="1"/>
</dbReference>